<reference evidence="2 3" key="1">
    <citation type="journal article" date="2023" name="Int. J. Syst. Evol. Microbiol.">
        <title>Streptococcus sciuri sp. nov., Staphylococcus marylandisciuri sp. nov. and Staphylococcus americanisciuri sp. nov., isolated from faeces of eastern grey squirrel (Sciurus carolinensis).</title>
        <authorList>
            <person name="Volokhov D.V."/>
            <person name="Zagorodnyaya T.A."/>
            <person name="Furtak V.A."/>
            <person name="Nattanmai G."/>
            <person name="Randall L."/>
            <person name="Jose S."/>
            <person name="Gao Y."/>
            <person name="Eisenberg T."/>
            <person name="Delmonte P."/>
            <person name="Blom J."/>
            <person name="Mitchell K.K."/>
        </authorList>
    </citation>
    <scope>NUCLEOTIDE SEQUENCE [LARGE SCALE GENOMIC DNA]</scope>
    <source>
        <strain evidence="2 3">GRT3</strain>
    </source>
</reference>
<protein>
    <submittedName>
        <fullName evidence="2">Uncharacterized protein</fullName>
    </submittedName>
</protein>
<comment type="caution">
    <text evidence="2">The sequence shown here is derived from an EMBL/GenBank/DDBJ whole genome shotgun (WGS) entry which is preliminary data.</text>
</comment>
<evidence type="ECO:0000313" key="2">
    <source>
        <dbReference type="EMBL" id="MCS4487206.1"/>
    </source>
</evidence>
<dbReference type="RefSeq" id="WP_259200879.1">
    <property type="nucleotide sequence ID" value="NZ_JANUXY010000012.1"/>
</dbReference>
<proteinExistence type="predicted"/>
<feature type="coiled-coil region" evidence="1">
    <location>
        <begin position="23"/>
        <end position="57"/>
    </location>
</feature>
<evidence type="ECO:0000313" key="3">
    <source>
        <dbReference type="Proteomes" id="UP001205609"/>
    </source>
</evidence>
<accession>A0ABT2F435</accession>
<dbReference type="EMBL" id="JANUXY010000012">
    <property type="protein sequence ID" value="MCS4487206.1"/>
    <property type="molecule type" value="Genomic_DNA"/>
</dbReference>
<evidence type="ECO:0000256" key="1">
    <source>
        <dbReference type="SAM" id="Coils"/>
    </source>
</evidence>
<gene>
    <name evidence="2" type="ORF">NXS11_10050</name>
</gene>
<sequence length="132" mass="15811">MSKDYKRRIADLCAERVKLDSENSRLLKTVAKLSDERDRFKRERDELIDDIACVREQRKYYADENIKLVKMTALVMDERDELKRKLDEVVELFVSHINYKSSVAHSPKYIDMRHKLNKILESEKENGYERTN</sequence>
<keyword evidence="1" id="KW-0175">Coiled coil</keyword>
<keyword evidence="3" id="KW-1185">Reference proteome</keyword>
<dbReference type="Proteomes" id="UP001205609">
    <property type="component" value="Unassembled WGS sequence"/>
</dbReference>
<organism evidence="2 3">
    <name type="scientific">Staphylococcus americanisciuri</name>
    <dbReference type="NCBI Taxonomy" id="2973940"/>
    <lineage>
        <taxon>Bacteria</taxon>
        <taxon>Bacillati</taxon>
        <taxon>Bacillota</taxon>
        <taxon>Bacilli</taxon>
        <taxon>Bacillales</taxon>
        <taxon>Staphylococcaceae</taxon>
        <taxon>Staphylococcus</taxon>
    </lineage>
</organism>
<name>A0ABT2F435_9STAP</name>